<evidence type="ECO:0000259" key="3">
    <source>
        <dbReference type="Pfam" id="PF01261"/>
    </source>
</evidence>
<dbReference type="InterPro" id="IPR004560">
    <property type="entry name" value="L-Ru-5P_3-Epase"/>
</dbReference>
<keyword evidence="1" id="KW-0413">Isomerase</keyword>
<dbReference type="InterPro" id="IPR050417">
    <property type="entry name" value="Sugar_Epim/Isomerase"/>
</dbReference>
<dbReference type="STRING" id="1552123.EP57_15255"/>
<dbReference type="AlphaFoldDB" id="A0A099W1M6"/>
<dbReference type="GO" id="GO:0034015">
    <property type="term" value="F:L-ribulose-5-phosphate 3-epimerase activity"/>
    <property type="evidence" value="ECO:0007669"/>
    <property type="project" value="TreeGrafter"/>
</dbReference>
<dbReference type="InterPro" id="IPR036237">
    <property type="entry name" value="Xyl_isomerase-like_sf"/>
</dbReference>
<evidence type="ECO:0000313" key="5">
    <source>
        <dbReference type="Proteomes" id="UP000029844"/>
    </source>
</evidence>
<dbReference type="Pfam" id="PF01261">
    <property type="entry name" value="AP_endonuc_2"/>
    <property type="match status" value="1"/>
</dbReference>
<evidence type="ECO:0000256" key="2">
    <source>
        <dbReference type="NCBIfam" id="TIGR00542"/>
    </source>
</evidence>
<dbReference type="GO" id="GO:0016861">
    <property type="term" value="F:intramolecular oxidoreductase activity, interconverting aldoses and ketoses"/>
    <property type="evidence" value="ECO:0007669"/>
    <property type="project" value="InterPro"/>
</dbReference>
<proteinExistence type="predicted"/>
<dbReference type="SUPFAM" id="SSF51658">
    <property type="entry name" value="Xylose isomerase-like"/>
    <property type="match status" value="1"/>
</dbReference>
<dbReference type="EMBL" id="JNFA01000030">
    <property type="protein sequence ID" value="KGL37915.1"/>
    <property type="molecule type" value="Genomic_DNA"/>
</dbReference>
<feature type="domain" description="Xylose isomerase-like TIM barrel" evidence="3">
    <location>
        <begin position="23"/>
        <end position="276"/>
    </location>
</feature>
<reference evidence="4 5" key="1">
    <citation type="submission" date="2014-05" db="EMBL/GenBank/DDBJ databases">
        <title>Novel Listeriaceae from food processing environments.</title>
        <authorList>
            <person name="den Bakker H.C."/>
        </authorList>
    </citation>
    <scope>NUCLEOTIDE SEQUENCE [LARGE SCALE GENOMIC DNA]</scope>
    <source>
        <strain evidence="4 5">FSL A5-0281</strain>
    </source>
</reference>
<keyword evidence="5" id="KW-1185">Reference proteome</keyword>
<dbReference type="OrthoDB" id="3185623at2"/>
<name>A0A099W1M6_9LIST</name>
<protein>
    <recommendedName>
        <fullName evidence="2">L-ribulose-5-phosphate 3-epimerase</fullName>
    </recommendedName>
</protein>
<evidence type="ECO:0000313" key="4">
    <source>
        <dbReference type="EMBL" id="KGL37915.1"/>
    </source>
</evidence>
<dbReference type="NCBIfam" id="NF009688">
    <property type="entry name" value="PRK13209.1"/>
    <property type="match status" value="1"/>
</dbReference>
<organism evidence="4 5">
    <name type="scientific">Listeria booriae</name>
    <dbReference type="NCBI Taxonomy" id="1552123"/>
    <lineage>
        <taxon>Bacteria</taxon>
        <taxon>Bacillati</taxon>
        <taxon>Bacillota</taxon>
        <taxon>Bacilli</taxon>
        <taxon>Bacillales</taxon>
        <taxon>Listeriaceae</taxon>
        <taxon>Listeria</taxon>
    </lineage>
</organism>
<dbReference type="GO" id="GO:0019852">
    <property type="term" value="P:L-ascorbic acid metabolic process"/>
    <property type="evidence" value="ECO:0007669"/>
    <property type="project" value="TreeGrafter"/>
</dbReference>
<dbReference type="eggNOG" id="COG3623">
    <property type="taxonomic scope" value="Bacteria"/>
</dbReference>
<dbReference type="Proteomes" id="UP000029844">
    <property type="component" value="Unassembled WGS sequence"/>
</dbReference>
<dbReference type="InterPro" id="IPR013022">
    <property type="entry name" value="Xyl_isomerase-like_TIM-brl"/>
</dbReference>
<comment type="caution">
    <text evidence="4">The sequence shown here is derived from an EMBL/GenBank/DDBJ whole genome shotgun (WGS) entry which is preliminary data.</text>
</comment>
<dbReference type="GeneID" id="58718694"/>
<dbReference type="PANTHER" id="PTHR43489:SF8">
    <property type="entry name" value="L-RIBULOSE-5-PHOSPHATE 3-EPIMERASE ULAE"/>
    <property type="match status" value="1"/>
</dbReference>
<dbReference type="NCBIfam" id="NF009689">
    <property type="entry name" value="PRK13210.1"/>
    <property type="match status" value="1"/>
</dbReference>
<evidence type="ECO:0000256" key="1">
    <source>
        <dbReference type="ARBA" id="ARBA00023235"/>
    </source>
</evidence>
<dbReference type="NCBIfam" id="TIGR00542">
    <property type="entry name" value="hxl6Piso_put"/>
    <property type="match status" value="1"/>
</dbReference>
<sequence>MVNPLGIYEKALPADLTWLARLEMARELGFDFVEMSIDETDARLARLDWSHEERLAIVDAVFATGVRIPTICLSGHRRFPLGSHDAAVRDAGLVLMKKAIDLASDIGVRVIQLAGYDVYYETKSVATRALFIENLRKACDWASAKQVTLAIEIMDDPFMSSISKYMEIKTQVDSPWLLVYPDIGNLSAWPENDAGQELALGMTQIAAVHVKDTLAVTADSPGKFKNVPFGTGCVDFVGCFRTLKNQNYAGAFLIEMWSETSENPREEIKDAVAFLTAKWKEAGYDYIGQQAFGSFEARGV</sequence>
<gene>
    <name evidence="4" type="ORF">EP57_15255</name>
</gene>
<dbReference type="RefSeq" id="WP_036087980.1">
    <property type="nucleotide sequence ID" value="NZ_CBCSHQ010000003.1"/>
</dbReference>
<accession>A0A099W1M6</accession>
<dbReference type="PANTHER" id="PTHR43489">
    <property type="entry name" value="ISOMERASE"/>
    <property type="match status" value="1"/>
</dbReference>
<dbReference type="Gene3D" id="3.20.20.150">
    <property type="entry name" value="Divalent-metal-dependent TIM barrel enzymes"/>
    <property type="match status" value="1"/>
</dbReference>